<evidence type="ECO:0000313" key="2">
    <source>
        <dbReference type="Proteomes" id="UP000247569"/>
    </source>
</evidence>
<evidence type="ECO:0000313" key="1">
    <source>
        <dbReference type="EMBL" id="PXX60391.1"/>
    </source>
</evidence>
<dbReference type="Proteomes" id="UP000247569">
    <property type="component" value="Unassembled WGS sequence"/>
</dbReference>
<dbReference type="AlphaFoldDB" id="A0A318JUP6"/>
<comment type="caution">
    <text evidence="1">The sequence shown here is derived from an EMBL/GenBank/DDBJ whole genome shotgun (WGS) entry which is preliminary data.</text>
</comment>
<sequence length="198" mass="21981">MSSDGQFPIRGNCDPANPEEAFLWMLVGLPGLKGAPLLLPVQHLRAVSRRLWDCGARPVEEPIIKYRPPRAGDPHWLLSPGTWADIDEPDPEDVFDVRRFVAELPLRQRQQFAAALGLTGTVPEEPPPAPMLPVTYPVTTEASASNDAPPPFDPTRRSVKTVLAYLRTAEPDERERVLAIETHLGKARPAILSRYQRA</sequence>
<proteinExistence type="predicted"/>
<accession>A0A318JUP6</accession>
<gene>
    <name evidence="1" type="ORF">DFR70_110233</name>
</gene>
<dbReference type="OrthoDB" id="4419629at2"/>
<dbReference type="RefSeq" id="WP_083894353.1">
    <property type="nucleotide sequence ID" value="NZ_QJKF01000010.1"/>
</dbReference>
<name>A0A318JUP6_9NOCA</name>
<dbReference type="Pfam" id="PF10910">
    <property type="entry name" value="Phage_gene29"/>
    <property type="match status" value="1"/>
</dbReference>
<dbReference type="InterPro" id="IPR021226">
    <property type="entry name" value="Phage_gene29"/>
</dbReference>
<dbReference type="EMBL" id="QJKF01000010">
    <property type="protein sequence ID" value="PXX60391.1"/>
    <property type="molecule type" value="Genomic_DNA"/>
</dbReference>
<reference evidence="1 2" key="1">
    <citation type="submission" date="2018-05" db="EMBL/GenBank/DDBJ databases">
        <title>Genomic Encyclopedia of Type Strains, Phase IV (KMG-IV): sequencing the most valuable type-strain genomes for metagenomic binning, comparative biology and taxonomic classification.</title>
        <authorList>
            <person name="Goeker M."/>
        </authorList>
    </citation>
    <scope>NUCLEOTIDE SEQUENCE [LARGE SCALE GENOMIC DNA]</scope>
    <source>
        <strain evidence="1 2">DSM 44704</strain>
    </source>
</reference>
<protein>
    <submittedName>
        <fullName evidence="1">Uncharacterized protein DUF2744</fullName>
    </submittedName>
</protein>
<keyword evidence="2" id="KW-1185">Reference proteome</keyword>
<organism evidence="1 2">
    <name type="scientific">Nocardia tenerifensis</name>
    <dbReference type="NCBI Taxonomy" id="228006"/>
    <lineage>
        <taxon>Bacteria</taxon>
        <taxon>Bacillati</taxon>
        <taxon>Actinomycetota</taxon>
        <taxon>Actinomycetes</taxon>
        <taxon>Mycobacteriales</taxon>
        <taxon>Nocardiaceae</taxon>
        <taxon>Nocardia</taxon>
    </lineage>
</organism>